<organism evidence="1 3">
    <name type="scientific">Cedecea neteri</name>
    <dbReference type="NCBI Taxonomy" id="158822"/>
    <lineage>
        <taxon>Bacteria</taxon>
        <taxon>Pseudomonadati</taxon>
        <taxon>Pseudomonadota</taxon>
        <taxon>Gammaproteobacteria</taxon>
        <taxon>Enterobacterales</taxon>
        <taxon>Enterobacteriaceae</taxon>
        <taxon>Cedecea</taxon>
    </lineage>
</organism>
<dbReference type="RefSeq" id="WP_096753998.1">
    <property type="nucleotide sequence ID" value="NZ_CP023525.1"/>
</dbReference>
<proteinExistence type="predicted"/>
<gene>
    <name evidence="1" type="ORF">CO704_10075</name>
    <name evidence="2" type="ORF">CO704_12350</name>
</gene>
<dbReference type="InterPro" id="IPR006522">
    <property type="entry name" value="Phage_virion_morphogenesis"/>
</dbReference>
<reference evidence="1 3" key="1">
    <citation type="submission" date="2017-09" db="EMBL/GenBank/DDBJ databases">
        <title>FDA dAtabase for Regulatory Grade micrObial Sequences (FDA-ARGOS): Supporting development and validation of Infectious Disease Dx tests.</title>
        <authorList>
            <person name="Minogue T."/>
            <person name="Wolcott M."/>
            <person name="Wasieloski L."/>
            <person name="Aguilar W."/>
            <person name="Moore D."/>
            <person name="Tallon L."/>
            <person name="Sadzewicz L."/>
            <person name="Ott S."/>
            <person name="Zhao X."/>
            <person name="Nagaraj S."/>
            <person name="Vavikolanu K."/>
            <person name="Aluvathingal J."/>
            <person name="Nadendla S."/>
            <person name="Sichtig H."/>
        </authorList>
    </citation>
    <scope>NUCLEOTIDE SEQUENCE [LARGE SCALE GENOMIC DNA]</scope>
    <source>
        <strain evidence="1 3">FDAARGOS_392</strain>
    </source>
</reference>
<accession>A0A291DX74</accession>
<dbReference type="NCBIfam" id="TIGR01635">
    <property type="entry name" value="tail_comp_S"/>
    <property type="match status" value="1"/>
</dbReference>
<evidence type="ECO:0000313" key="3">
    <source>
        <dbReference type="Proteomes" id="UP000217979"/>
    </source>
</evidence>
<protein>
    <submittedName>
        <fullName evidence="1">Phage virion morphogenesis protein</fullName>
    </submittedName>
</protein>
<dbReference type="AlphaFoldDB" id="A0A291DX74"/>
<dbReference type="Pfam" id="PF05069">
    <property type="entry name" value="Phage_tail_S"/>
    <property type="match status" value="1"/>
</dbReference>
<dbReference type="EMBL" id="CP023525">
    <property type="protein sequence ID" value="ATF92407.1"/>
    <property type="molecule type" value="Genomic_DNA"/>
</dbReference>
<sequence length="160" mass="18131">MEPDITLTIPPDLEEALAALEKRVKHRSPLMEQIASIMQNAVDENFIAGGRPAWKPLKYRDGQPLMHTRHLHGSITPWHDNDTAVVGTNVVYARIQNQGGKTRPHEIRPRNRQALRFNGRYAKKVNHPGSDIPARPFLTLTDRDLEEIQQAVIAFMTGNE</sequence>
<dbReference type="Proteomes" id="UP000217979">
    <property type="component" value="Chromosome"/>
</dbReference>
<evidence type="ECO:0000313" key="1">
    <source>
        <dbReference type="EMBL" id="ATF92407.1"/>
    </source>
</evidence>
<evidence type="ECO:0000313" key="2">
    <source>
        <dbReference type="EMBL" id="ATF92828.1"/>
    </source>
</evidence>
<dbReference type="EMBL" id="CP023525">
    <property type="protein sequence ID" value="ATF92828.1"/>
    <property type="molecule type" value="Genomic_DNA"/>
</dbReference>
<name>A0A291DX74_9ENTR</name>